<keyword evidence="1" id="KW-0805">Transcription regulation</keyword>
<dbReference type="PANTHER" id="PTHR46796">
    <property type="entry name" value="HTH-TYPE TRANSCRIPTIONAL ACTIVATOR RHAS-RELATED"/>
    <property type="match status" value="1"/>
</dbReference>
<organism evidence="5 6">
    <name type="scientific">Kushneria aurantia</name>
    <dbReference type="NCBI Taxonomy" id="504092"/>
    <lineage>
        <taxon>Bacteria</taxon>
        <taxon>Pseudomonadati</taxon>
        <taxon>Pseudomonadota</taxon>
        <taxon>Gammaproteobacteria</taxon>
        <taxon>Oceanospirillales</taxon>
        <taxon>Halomonadaceae</taxon>
        <taxon>Kushneria</taxon>
    </lineage>
</organism>
<dbReference type="SMART" id="SM00342">
    <property type="entry name" value="HTH_ARAC"/>
    <property type="match status" value="1"/>
</dbReference>
<keyword evidence="6" id="KW-1185">Reference proteome</keyword>
<dbReference type="Pfam" id="PF12833">
    <property type="entry name" value="HTH_18"/>
    <property type="match status" value="1"/>
</dbReference>
<dbReference type="PROSITE" id="PS01124">
    <property type="entry name" value="HTH_ARAC_FAMILY_2"/>
    <property type="match status" value="1"/>
</dbReference>
<comment type="caution">
    <text evidence="5">The sequence shown here is derived from an EMBL/GenBank/DDBJ whole genome shotgun (WGS) entry which is preliminary data.</text>
</comment>
<evidence type="ECO:0000256" key="3">
    <source>
        <dbReference type="ARBA" id="ARBA00023163"/>
    </source>
</evidence>
<feature type="domain" description="HTH araC/xylS-type" evidence="4">
    <location>
        <begin position="165"/>
        <end position="261"/>
    </location>
</feature>
<proteinExistence type="predicted"/>
<evidence type="ECO:0000313" key="6">
    <source>
        <dbReference type="Proteomes" id="UP001589814"/>
    </source>
</evidence>
<keyword evidence="3" id="KW-0804">Transcription</keyword>
<evidence type="ECO:0000256" key="1">
    <source>
        <dbReference type="ARBA" id="ARBA00023015"/>
    </source>
</evidence>
<keyword evidence="2" id="KW-0238">DNA-binding</keyword>
<reference evidence="5 6" key="1">
    <citation type="submission" date="2024-09" db="EMBL/GenBank/DDBJ databases">
        <authorList>
            <person name="Sun Q."/>
            <person name="Mori K."/>
        </authorList>
    </citation>
    <scope>NUCLEOTIDE SEQUENCE [LARGE SCALE GENOMIC DNA]</scope>
    <source>
        <strain evidence="5 6">CCM 7415</strain>
    </source>
</reference>
<evidence type="ECO:0000256" key="2">
    <source>
        <dbReference type="ARBA" id="ARBA00023125"/>
    </source>
</evidence>
<gene>
    <name evidence="5" type="ORF">ACFFHW_03505</name>
</gene>
<dbReference type="InterPro" id="IPR009057">
    <property type="entry name" value="Homeodomain-like_sf"/>
</dbReference>
<name>A0ABV6G0A1_9GAMM</name>
<dbReference type="Proteomes" id="UP001589814">
    <property type="component" value="Unassembled WGS sequence"/>
</dbReference>
<dbReference type="InterPro" id="IPR046532">
    <property type="entry name" value="DUF6597"/>
</dbReference>
<sequence length="279" mass="31186">MSLPAEDMPHLAHFVTLPPSPALAAHVQCFWWLRGFTDVDASVQLLHPDGGSGIIFNFADPLGLNDRLYAHRMLICGPQMATTRLRLPHRVDLLGVRLQPGRGAHCLGSRLDRLCGYQGHDSAEARWQRLTDRLAEADRTIQQRLIEAELLTLVQRPLQKAAPVKHLLHLIAESRGQRRILELMQGCSISQRQLERLFLRQVGLTPKQYSRTQRVALVRHRLKAGTGLLATALACGYSDQAHCIHDFSAVVGMTPGQYRRRALSGRPDSTMIASTMNHP</sequence>
<accession>A0ABV6G0A1</accession>
<dbReference type="InterPro" id="IPR018060">
    <property type="entry name" value="HTH_AraC"/>
</dbReference>
<dbReference type="SUPFAM" id="SSF46689">
    <property type="entry name" value="Homeodomain-like"/>
    <property type="match status" value="1"/>
</dbReference>
<dbReference type="EMBL" id="JBHLVX010000013">
    <property type="protein sequence ID" value="MFC0267075.1"/>
    <property type="molecule type" value="Genomic_DNA"/>
</dbReference>
<evidence type="ECO:0000313" key="5">
    <source>
        <dbReference type="EMBL" id="MFC0267075.1"/>
    </source>
</evidence>
<evidence type="ECO:0000259" key="4">
    <source>
        <dbReference type="PROSITE" id="PS01124"/>
    </source>
</evidence>
<dbReference type="Pfam" id="PF20240">
    <property type="entry name" value="DUF6597"/>
    <property type="match status" value="1"/>
</dbReference>
<dbReference type="Gene3D" id="1.10.10.60">
    <property type="entry name" value="Homeodomain-like"/>
    <property type="match status" value="1"/>
</dbReference>
<dbReference type="InterPro" id="IPR050204">
    <property type="entry name" value="AraC_XylS_family_regulators"/>
</dbReference>
<dbReference type="RefSeq" id="WP_083920745.1">
    <property type="nucleotide sequence ID" value="NZ_JBHLVX010000013.1"/>
</dbReference>
<protein>
    <submittedName>
        <fullName evidence="5">Helix-turn-helix domain-containing protein</fullName>
    </submittedName>
</protein>